<reference evidence="1 2" key="1">
    <citation type="submission" date="2023-12" db="EMBL/GenBank/DDBJ databases">
        <title>Gut-associated functions are favored during microbiome assembly across C. elegans life.</title>
        <authorList>
            <person name="Zimmermann J."/>
        </authorList>
    </citation>
    <scope>NUCLEOTIDE SEQUENCE [LARGE SCALE GENOMIC DNA]</scope>
    <source>
        <strain evidence="1 2">JUb134</strain>
    </source>
</reference>
<accession>A0ABU8Q4R0</accession>
<keyword evidence="2" id="KW-1185">Reference proteome</keyword>
<evidence type="ECO:0000313" key="1">
    <source>
        <dbReference type="EMBL" id="MEJ5093902.1"/>
    </source>
</evidence>
<dbReference type="Proteomes" id="UP001380365">
    <property type="component" value="Unassembled WGS sequence"/>
</dbReference>
<dbReference type="RefSeq" id="WP_125959147.1">
    <property type="nucleotide sequence ID" value="NZ_BAAAEL010000001.1"/>
</dbReference>
<proteinExistence type="predicted"/>
<evidence type="ECO:0000313" key="2">
    <source>
        <dbReference type="Proteomes" id="UP001380365"/>
    </source>
</evidence>
<dbReference type="EMBL" id="JBBGZA010000001">
    <property type="protein sequence ID" value="MEJ5093902.1"/>
    <property type="molecule type" value="Genomic_DNA"/>
</dbReference>
<organism evidence="1 2">
    <name type="scientific">Sphingomonas molluscorum</name>
    <dbReference type="NCBI Taxonomy" id="418184"/>
    <lineage>
        <taxon>Bacteria</taxon>
        <taxon>Pseudomonadati</taxon>
        <taxon>Pseudomonadota</taxon>
        <taxon>Alphaproteobacteria</taxon>
        <taxon>Sphingomonadales</taxon>
        <taxon>Sphingomonadaceae</taxon>
        <taxon>Sphingomonas</taxon>
    </lineage>
</organism>
<name>A0ABU8Q4R0_9SPHN</name>
<sequence>MPFDLLLVVMAQQANVDAAMAQYREATRAEYRCEADAESGEIVVCALRDADEYRVPILEPTPGDPRIIDAIGERERLVKMPHLACGLAASYEGCGMIGATATANSRGVGVSKPRPIAP</sequence>
<comment type="caution">
    <text evidence="1">The sequence shown here is derived from an EMBL/GenBank/DDBJ whole genome shotgun (WGS) entry which is preliminary data.</text>
</comment>
<gene>
    <name evidence="1" type="ORF">WH159_05055</name>
</gene>
<protein>
    <submittedName>
        <fullName evidence="1">Uncharacterized protein</fullName>
    </submittedName>
</protein>